<dbReference type="GeneID" id="20228812"/>
<dbReference type="PANTHER" id="PTHR12792:SF0">
    <property type="entry name" value="SEPARIN"/>
    <property type="match status" value="1"/>
</dbReference>
<keyword evidence="3" id="KW-0378">Hydrolase</keyword>
<dbReference type="GO" id="GO:0072686">
    <property type="term" value="C:mitotic spindle"/>
    <property type="evidence" value="ECO:0007669"/>
    <property type="project" value="TreeGrafter"/>
</dbReference>
<name>F0YMD2_AURAN</name>
<dbReference type="Proteomes" id="UP000002729">
    <property type="component" value="Unassembled WGS sequence"/>
</dbReference>
<feature type="domain" description="Peptidase C50" evidence="5">
    <location>
        <begin position="1369"/>
        <end position="1473"/>
    </location>
</feature>
<dbReference type="EMBL" id="GL833163">
    <property type="protein sequence ID" value="EGB03711.1"/>
    <property type="molecule type" value="Genomic_DNA"/>
</dbReference>
<dbReference type="EC" id="3.4.22.49" evidence="2"/>
<dbReference type="InterPro" id="IPR030397">
    <property type="entry name" value="SEPARIN_core_dom"/>
</dbReference>
<dbReference type="InterPro" id="IPR005314">
    <property type="entry name" value="Peptidase_C50"/>
</dbReference>
<protein>
    <recommendedName>
        <fullName evidence="2">separase</fullName>
        <ecNumber evidence="2">3.4.22.49</ecNumber>
    </recommendedName>
</protein>
<dbReference type="PANTHER" id="PTHR12792">
    <property type="entry name" value="EXTRA SPINDLE POLES 1-RELATED"/>
    <property type="match status" value="1"/>
</dbReference>
<accession>F0YMD2</accession>
<dbReference type="Gene3D" id="3.30.450.40">
    <property type="match status" value="1"/>
</dbReference>
<dbReference type="GO" id="GO:0004197">
    <property type="term" value="F:cysteine-type endopeptidase activity"/>
    <property type="evidence" value="ECO:0007669"/>
    <property type="project" value="InterPro"/>
</dbReference>
<evidence type="ECO:0000313" key="6">
    <source>
        <dbReference type="EMBL" id="EGB03711.1"/>
    </source>
</evidence>
<dbReference type="OrthoDB" id="10255632at2759"/>
<dbReference type="GO" id="GO:0006508">
    <property type="term" value="P:proteolysis"/>
    <property type="evidence" value="ECO:0007669"/>
    <property type="project" value="InterPro"/>
</dbReference>
<evidence type="ECO:0000256" key="1">
    <source>
        <dbReference type="ARBA" id="ARBA00000451"/>
    </source>
</evidence>
<dbReference type="InParanoid" id="F0YMD2"/>
<gene>
    <name evidence="6" type="ORF">AURANDRAFT_72664</name>
</gene>
<organism evidence="7">
    <name type="scientific">Aureococcus anophagefferens</name>
    <name type="common">Harmful bloom alga</name>
    <dbReference type="NCBI Taxonomy" id="44056"/>
    <lineage>
        <taxon>Eukaryota</taxon>
        <taxon>Sar</taxon>
        <taxon>Stramenopiles</taxon>
        <taxon>Ochrophyta</taxon>
        <taxon>Pelagophyceae</taxon>
        <taxon>Pelagomonadales</taxon>
        <taxon>Pelagomonadaceae</taxon>
        <taxon>Aureococcus</taxon>
    </lineage>
</organism>
<evidence type="ECO:0000256" key="3">
    <source>
        <dbReference type="ARBA" id="ARBA00022801"/>
    </source>
</evidence>
<evidence type="ECO:0000256" key="4">
    <source>
        <dbReference type="ARBA" id="ARBA00022829"/>
    </source>
</evidence>
<keyword evidence="7" id="KW-1185">Reference proteome</keyword>
<sequence length="2912" mass="316364">MSNNDKLPPANILARHVQSGLENTASAEAVVKLVAVLNGLARHEDNKRYDQWIYQAIVRAVDVPPAHISALELADALEARLTRREGGESWPAAALVAAPCLRGGQALVLRGVRGVAAIESLVRALKSGNGSYKSISPSKYADSLRATLRRGASALESVSPLLANAAWACRHVALEAFMAVKPDDRDNTAIEALRGLEAHKKAAPTAMRARARWFALLETELKPWQAAPSIVVEWYLRHASALDSVHDYDGAFAMRRKGRGYLGCKDLLFHGLLFCGDFERKANPVMALAEAARCLHASFNGNAAQQYDAPMRRRAWAALAHAPAALRRYHQAPRDTDRTAELVLLALGDAAAVCERRDGADTRRADAQRADAYWHAAVLAAKRAEISVAIARCDIAAETSLRSRTVIGLAAVAIASLCQAADARELRNVNTLFQRAIALPESSAAAWTALSDCLDRLGRSVDAAAAAAAAACRCEDIPAIQAAVERFSRSVARLGNSAPSLLAALRLSGGPLASLVLQERFRICQAGESGAALVTAAEELACWDALHAARALSCASIAILQYGRRQAGLALAQRSLKAVISCKPVATALASCTLVVATSRSTFADDDDIGQNNGDSALTSLMHLSDLPRSDITSLASAVVALGHMFAANGNFVSEALSNGRLAVMASQMHRAATTATAVVVAGVGFSRLAQSMSYCLEISFAGISMQDRCRDVSTIEARHSGILAHGMLKSFDGGKYLATALDEARAACFPRAELEACLTCFDKRSICGNNGRCEDAARTREAVLTLRPHCGRAVLLKDSALSRDDAKSVLWLQLAEIWLARGCGSRAERYVSRALGCEPGVVCGQIDFAKSLRLRIATRARHALDVGDLLRRQGNLKGAEASYLDANDALILTNDDGAYLCYRLGCRLLHRASQNDAVIISEALNLLRCAYLTARRSCHRKLATNSARVFAVAILTAVPGAFSSPLVALLVHASLGRARLATEASDDPDGALSAAAAQVYELLDILLAGDIECLSWCEHLKANECRGTIKLDQLLAPLPRTYVTVATVIAPTGHIVVARLQHGRPPLTLCRLLPPLWYVSHGHRTTVGVCQEALCASSLGLRTGNPPAHSEKQSANTTFQDEMNNLDELGRPVATSSMNAAKCKAWWRQRHALDTLLEGGLGEFEETWLGPLRALLVTASVPTCSYPKIMDDERTRKPLQELMRLCVNVEPRMSNADVNALLRATAGIFDAKSAAVPLSMLELREGLAAAQLSAVSTLKAAELTVILGGLRISTVGLKKQLVGRLSAALQGAATSAKISKFNETCGVAATVKRQPLILALDERLQRLPIEDLAVLRVIPTSRVPSIALVLALAARMHFSAQRVGCYGPSRICCVVDPEANLPTTRKTLNGFLDSVQQHRNVIWVRIATERSLSSANIAAQLANELRDCAIYLFCGHGHGAVYLNCALESRRFVPTSLLMGCSSGTLSSEGDFEPRGIPLELIARGAPTVVAMLWDVTDRDIDRVTLNLLDSIGSHVTRSFPELLNDARAKTKLRKLNGAAPVCYGLPVSLSDIECAHALSLLRTSPPALTLGLGYDKIRTLLVACEKPPVAHLARCLRLVTNRKLEARCQRSARLVAGRDAAVYSVKLERCRSLAIAFKTAVPRIEKACSTWCDVKRADEAALLNAAIAEIELCLGQSFGGGNCGIYVGLLNPGAKTLTYVATSSHSPVKEQRLKADAGVLSRCITKGETVTVENIEISKESDLKLFGSPDGNYPFICTPLRAETGRPLGILAVDGFCSNAMPLDAMTAPQSISSGMRTSAADFHIRLAPFLAKNDDACKRIKFWKLQNDNKNENVYENSINRVAASKGVGMVYSIRWEDGKCETEISFRALKERLRATPAGLGVGVPCDTALQGFLEYAGKIIGDRLFRLRLIMHVDKILRVPEISNSTTNELYQQSLRSSMTCMLSARVAEIWEYDQNYSINVVARLGLKFKFQKLCTPRRLLEIPMHRRYLFWEHVRTQASFPMPHANEIIVAPFGCHQSDVSSRHLLVVTCAPGEVDSKDVICLREMSIALAAATQRMRFREMRASARKQTLQHASLLCDNHLASASALKSGAMTLIKHCFPSSNVYLGFLQAGGDNIRIQSQSECRSHHSLIFKCLPPTSLGNIVQYGKLWYAATIQKDRGHLKYDITYDLKDWMGRHELEAGVPVARLQHAPTECPRAISGAVATIIQTDDDPWPILIAPIGQHLGIICVDSWSKKNPEADHDELKVQHIPMAWIVEQRGTCLTVAARYWLAKVALASHPSIRFLSVFEDCRSLSAFPALLSSHRFKHNAATWRDMAFSTKMTEIAQRSLSSVAVFACLSLIRADTLNALEDLCARDNAQLRSTLRQATELISKLVASMDVYVGYALPGDGSICVLCSSPKINTIHSQLLEREDEHVVVRCRPLPQSATLMMSLSIHTIPSGEMAHDLACYSENENPSLTGNVFLSSASVSSMLYSPGQYVCVFCGIDGVELGRTTPSSRSLHPEWTNLHIPLSHSCEILVKLMCSSPELSDSVIGMATLSRYSLIYLPRSKAEVKLRMPITSDMLSKETATDVGASHVLRQETNEIVLILRIQQVLIQLEPQATHSSSPAATDPISTTRLVDGVLEFQSVGVELAPAVLSRIEAACFKRVPCHLRCDGSVDLIVVPFNDLAVKIGQHVVGPEGGTNFATILACSTGCIDMSTFWFVRDVTRRMEANVRYSRQRELRDSARSYACRQILLPFACVPLENAGSMLGILGADTFDYVSKCREGVDSPPEDGSNVVVNSPIHVIEGMADRQLDDLRSISQMDIGKLLQATLYASHLKPHFVGNAPRRMIVPFVGLEDHKILVVNLRFNSQPRAMDVAYVLTVARRMQVLLPSRHLQIAPSACHELNPIRAIYLTESII</sequence>
<dbReference type="RefSeq" id="XP_009041566.1">
    <property type="nucleotide sequence ID" value="XM_009043318.1"/>
</dbReference>
<reference evidence="6 7" key="1">
    <citation type="journal article" date="2011" name="Proc. Natl. Acad. Sci. U.S.A.">
        <title>Niche of harmful alga Aureococcus anophagefferens revealed through ecogenomics.</title>
        <authorList>
            <person name="Gobler C.J."/>
            <person name="Berry D.L."/>
            <person name="Dyhrman S.T."/>
            <person name="Wilhelm S.W."/>
            <person name="Salamov A."/>
            <person name="Lobanov A.V."/>
            <person name="Zhang Y."/>
            <person name="Collier J.L."/>
            <person name="Wurch L.L."/>
            <person name="Kustka A.B."/>
            <person name="Dill B.D."/>
            <person name="Shah M."/>
            <person name="VerBerkmoes N.C."/>
            <person name="Kuo A."/>
            <person name="Terry A."/>
            <person name="Pangilinan J."/>
            <person name="Lindquist E.A."/>
            <person name="Lucas S."/>
            <person name="Paulsen I.T."/>
            <person name="Hattenrath-Lehmann T.K."/>
            <person name="Talmage S.C."/>
            <person name="Walker E.A."/>
            <person name="Koch F."/>
            <person name="Burson A.M."/>
            <person name="Marcoval M.A."/>
            <person name="Tang Y.Z."/>
            <person name="Lecleir G.R."/>
            <person name="Coyne K.J."/>
            <person name="Berg G.M."/>
            <person name="Bertrand E.M."/>
            <person name="Saito M.A."/>
            <person name="Gladyshev V.N."/>
            <person name="Grigoriev I.V."/>
        </authorList>
    </citation>
    <scope>NUCLEOTIDE SEQUENCE [LARGE SCALE GENOMIC DNA]</scope>
    <source>
        <strain evidence="7">CCMP 1984</strain>
    </source>
</reference>
<evidence type="ECO:0000313" key="7">
    <source>
        <dbReference type="Proteomes" id="UP000002729"/>
    </source>
</evidence>
<dbReference type="KEGG" id="aaf:AURANDRAFT_72664"/>
<evidence type="ECO:0000259" key="5">
    <source>
        <dbReference type="PROSITE" id="PS51700"/>
    </source>
</evidence>
<proteinExistence type="predicted"/>
<dbReference type="InterPro" id="IPR029016">
    <property type="entry name" value="GAF-like_dom_sf"/>
</dbReference>
<dbReference type="eggNOG" id="KOG1849">
    <property type="taxonomic scope" value="Eukaryota"/>
</dbReference>
<comment type="catalytic activity">
    <reaction evidence="1">
        <text>All bonds known to be hydrolyzed by this endopeptidase have arginine in P1 and an acidic residue in P4. P6 is often occupied by an acidic residue or by a hydroxy-amino-acid residue, the phosphorylation of which enhances cleavage.</text>
        <dbReference type="EC" id="3.4.22.49"/>
    </reaction>
</comment>
<dbReference type="PROSITE" id="PS51700">
    <property type="entry name" value="SEPARIN"/>
    <property type="match status" value="1"/>
</dbReference>
<dbReference type="GO" id="GO:0051307">
    <property type="term" value="P:meiotic chromosome separation"/>
    <property type="evidence" value="ECO:0007669"/>
    <property type="project" value="TreeGrafter"/>
</dbReference>
<evidence type="ECO:0000256" key="2">
    <source>
        <dbReference type="ARBA" id="ARBA00012489"/>
    </source>
</evidence>
<dbReference type="GO" id="GO:0005634">
    <property type="term" value="C:nucleus"/>
    <property type="evidence" value="ECO:0007669"/>
    <property type="project" value="InterPro"/>
</dbReference>
<keyword evidence="4" id="KW-0159">Chromosome partition</keyword>
<dbReference type="GO" id="GO:0005737">
    <property type="term" value="C:cytoplasm"/>
    <property type="evidence" value="ECO:0007669"/>
    <property type="project" value="TreeGrafter"/>
</dbReference>
<dbReference type="Pfam" id="PF03568">
    <property type="entry name" value="Separin_C"/>
    <property type="match status" value="1"/>
</dbReference>
<dbReference type="SUPFAM" id="SSF55781">
    <property type="entry name" value="GAF domain-like"/>
    <property type="match status" value="1"/>
</dbReference>